<dbReference type="EMBL" id="FWYB01000002">
    <property type="protein sequence ID" value="SMC73702.1"/>
    <property type="molecule type" value="Genomic_DNA"/>
</dbReference>
<dbReference type="InterPro" id="IPR018391">
    <property type="entry name" value="PQQ_b-propeller_rpt"/>
</dbReference>
<keyword evidence="3" id="KW-1185">Reference proteome</keyword>
<dbReference type="Pfam" id="PF13360">
    <property type="entry name" value="PQQ_2"/>
    <property type="match status" value="3"/>
</dbReference>
<evidence type="ECO:0000259" key="1">
    <source>
        <dbReference type="Pfam" id="PF13360"/>
    </source>
</evidence>
<name>A0A1W2BLZ7_9SPHI</name>
<dbReference type="InterPro" id="IPR015943">
    <property type="entry name" value="WD40/YVTN_repeat-like_dom_sf"/>
</dbReference>
<dbReference type="RefSeq" id="WP_084288563.1">
    <property type="nucleotide sequence ID" value="NZ_FWYB01000002.1"/>
</dbReference>
<evidence type="ECO:0000313" key="2">
    <source>
        <dbReference type="EMBL" id="SMC73702.1"/>
    </source>
</evidence>
<feature type="domain" description="Pyrrolo-quinoline quinone repeat" evidence="1">
    <location>
        <begin position="262"/>
        <end position="363"/>
    </location>
</feature>
<reference evidence="2 3" key="1">
    <citation type="submission" date="2017-04" db="EMBL/GenBank/DDBJ databases">
        <authorList>
            <person name="Afonso C.L."/>
            <person name="Miller P.J."/>
            <person name="Scott M.A."/>
            <person name="Spackman E."/>
            <person name="Goraichik I."/>
            <person name="Dimitrov K.M."/>
            <person name="Suarez D.L."/>
            <person name="Swayne D.E."/>
        </authorList>
    </citation>
    <scope>NUCLEOTIDE SEQUENCE [LARGE SCALE GENOMIC DNA]</scope>
    <source>
        <strain evidence="2 3">DSM 19625</strain>
    </source>
</reference>
<sequence length="380" mass="41057">MKNKNACKYLVFGIFFLVTFLFSCKKDRLKEPEMPGIRLKDKVYIGSSDGSFYALNATNGNLIWKYAAKDFSYSDPIVVGETVYAGSVDGNMYAFDAINGRVKWKFFTATVGIESSPAVSDGIIYFGSNNGFFYALNAETGELKWKIETSKNVSSSPIVTNNIVYFGSSNGIMYAVGAKTGNLIWNYQTEGMIGQSSPALSNGVIFIGSRDGHLYALNANDGSLKWKYSTGGISLEQASPEVNNGLVHVGGWYNVNDFSIGGSLLALDEVTGKLKWESLKGIGIGGRLFILKGLLYVSADDGYFHAFDALTGVELWSKNILPNGSGSVGANGLVFVGAGGYKNIYAYDARTGDVKWKNSDMSGISTSTPCLIDSRGIVHR</sequence>
<proteinExistence type="predicted"/>
<dbReference type="InterPro" id="IPR011047">
    <property type="entry name" value="Quinoprotein_ADH-like_sf"/>
</dbReference>
<dbReference type="STRING" id="475255.SAMN04488101_102588"/>
<dbReference type="PANTHER" id="PTHR34512:SF30">
    <property type="entry name" value="OUTER MEMBRANE PROTEIN ASSEMBLY FACTOR BAMB"/>
    <property type="match status" value="1"/>
</dbReference>
<dbReference type="PROSITE" id="PS51257">
    <property type="entry name" value="PROKAR_LIPOPROTEIN"/>
    <property type="match status" value="1"/>
</dbReference>
<dbReference type="SMART" id="SM00564">
    <property type="entry name" value="PQQ"/>
    <property type="match status" value="8"/>
</dbReference>
<accession>A0A1W2BLZ7</accession>
<gene>
    <name evidence="2" type="ORF">SAMN04488101_102588</name>
</gene>
<feature type="domain" description="Pyrrolo-quinoline quinone repeat" evidence="1">
    <location>
        <begin position="113"/>
        <end position="230"/>
    </location>
</feature>
<evidence type="ECO:0000313" key="3">
    <source>
        <dbReference type="Proteomes" id="UP000192678"/>
    </source>
</evidence>
<organism evidence="2 3">
    <name type="scientific">Pedobacter nyackensis</name>
    <dbReference type="NCBI Taxonomy" id="475255"/>
    <lineage>
        <taxon>Bacteria</taxon>
        <taxon>Pseudomonadati</taxon>
        <taxon>Bacteroidota</taxon>
        <taxon>Sphingobacteriia</taxon>
        <taxon>Sphingobacteriales</taxon>
        <taxon>Sphingobacteriaceae</taxon>
        <taxon>Pedobacter</taxon>
    </lineage>
</organism>
<dbReference type="InterPro" id="IPR002372">
    <property type="entry name" value="PQQ_rpt_dom"/>
</dbReference>
<dbReference type="Gene3D" id="2.130.10.10">
    <property type="entry name" value="YVTN repeat-like/Quinoprotein amine dehydrogenase"/>
    <property type="match status" value="2"/>
</dbReference>
<dbReference type="PANTHER" id="PTHR34512">
    <property type="entry name" value="CELL SURFACE PROTEIN"/>
    <property type="match status" value="1"/>
</dbReference>
<dbReference type="SUPFAM" id="SSF50998">
    <property type="entry name" value="Quinoprotein alcohol dehydrogenase-like"/>
    <property type="match status" value="2"/>
</dbReference>
<feature type="domain" description="Pyrrolo-quinoline quinone repeat" evidence="1">
    <location>
        <begin position="41"/>
        <end position="107"/>
    </location>
</feature>
<dbReference type="Proteomes" id="UP000192678">
    <property type="component" value="Unassembled WGS sequence"/>
</dbReference>
<protein>
    <submittedName>
        <fullName evidence="2">Outer membrane protein assembly factor BamB, contains PQQ-like beta-propeller repeat</fullName>
    </submittedName>
</protein>
<dbReference type="OrthoDB" id="7012117at2"/>
<dbReference type="AlphaFoldDB" id="A0A1W2BLZ7"/>